<gene>
    <name evidence="1" type="ORF">SDC9_180736</name>
</gene>
<accession>A0A645H4J6</accession>
<evidence type="ECO:0000313" key="1">
    <source>
        <dbReference type="EMBL" id="MPN33252.1"/>
    </source>
</evidence>
<protein>
    <submittedName>
        <fullName evidence="1">Uncharacterized protein</fullName>
    </submittedName>
</protein>
<name>A0A645H4J6_9ZZZZ</name>
<proteinExistence type="predicted"/>
<sequence>MELDYNPYDDTPADLEVFIYLKESGPESLGHVDISFKNRIYSYGCHDPENRELFGTLGDGVLIVSDRNSFLENAIQNDEKTIIGYKIELTENQKAIIQKKIDNLLARCVEWSCKAKIAYDSGNSMDSCIDYASRVFKTCRAKMYKFIEGKYKTYFVFSTNCVLIADYLIRTQELDLIKISGIVTPGSYISFLNQELLREKSCVIERTVYQKEAI</sequence>
<reference evidence="1" key="1">
    <citation type="submission" date="2019-08" db="EMBL/GenBank/DDBJ databases">
        <authorList>
            <person name="Kucharzyk K."/>
            <person name="Murdoch R.W."/>
            <person name="Higgins S."/>
            <person name="Loffler F."/>
        </authorList>
    </citation>
    <scope>NUCLEOTIDE SEQUENCE</scope>
</reference>
<dbReference type="EMBL" id="VSSQ01085664">
    <property type="protein sequence ID" value="MPN33252.1"/>
    <property type="molecule type" value="Genomic_DNA"/>
</dbReference>
<organism evidence="1">
    <name type="scientific">bioreactor metagenome</name>
    <dbReference type="NCBI Taxonomy" id="1076179"/>
    <lineage>
        <taxon>unclassified sequences</taxon>
        <taxon>metagenomes</taxon>
        <taxon>ecological metagenomes</taxon>
    </lineage>
</organism>
<dbReference type="AlphaFoldDB" id="A0A645H4J6"/>
<comment type="caution">
    <text evidence="1">The sequence shown here is derived from an EMBL/GenBank/DDBJ whole genome shotgun (WGS) entry which is preliminary data.</text>
</comment>